<protein>
    <submittedName>
        <fullName evidence="3">Stimulator of interferon genes protein</fullName>
    </submittedName>
</protein>
<reference evidence="3" key="1">
    <citation type="submission" date="2025-08" db="UniProtKB">
        <authorList>
            <consortium name="RefSeq"/>
        </authorList>
    </citation>
    <scope>IDENTIFICATION</scope>
    <source>
        <tissue evidence="3">Gonads</tissue>
    </source>
</reference>
<dbReference type="GO" id="GO:0045087">
    <property type="term" value="P:innate immune response"/>
    <property type="evidence" value="ECO:0007669"/>
    <property type="project" value="TreeGrafter"/>
</dbReference>
<dbReference type="InterPro" id="IPR038623">
    <property type="entry name" value="STING_C_sf"/>
</dbReference>
<dbReference type="GO" id="GO:0061507">
    <property type="term" value="F:2',3'-cyclic GMP-AMP binding"/>
    <property type="evidence" value="ECO:0007669"/>
    <property type="project" value="TreeGrafter"/>
</dbReference>
<dbReference type="PANTHER" id="PTHR34339">
    <property type="entry name" value="STIMULATOR OF INTERFERON GENES PROTEIN"/>
    <property type="match status" value="1"/>
</dbReference>
<name>A0A1S3KHL2_LINAN</name>
<dbReference type="GeneID" id="106181941"/>
<dbReference type="GO" id="GO:0016239">
    <property type="term" value="P:positive regulation of macroautophagy"/>
    <property type="evidence" value="ECO:0007669"/>
    <property type="project" value="TreeGrafter"/>
</dbReference>
<dbReference type="Gene3D" id="1.20.5.5200">
    <property type="match status" value="1"/>
</dbReference>
<dbReference type="PANTHER" id="PTHR34339:SF1">
    <property type="entry name" value="STIMULATOR OF INTERFERON GENES PROTEIN"/>
    <property type="match status" value="1"/>
</dbReference>
<gene>
    <name evidence="3" type="primary">LOC106181941</name>
</gene>
<dbReference type="GO" id="GO:0002218">
    <property type="term" value="P:activation of innate immune response"/>
    <property type="evidence" value="ECO:0007669"/>
    <property type="project" value="InterPro"/>
</dbReference>
<dbReference type="AlphaFoldDB" id="A0A1S3KHL2"/>
<dbReference type="GO" id="GO:0032481">
    <property type="term" value="P:positive regulation of type I interferon production"/>
    <property type="evidence" value="ECO:0007669"/>
    <property type="project" value="InterPro"/>
</dbReference>
<dbReference type="RefSeq" id="XP_013421964.1">
    <property type="nucleotide sequence ID" value="XM_013566510.1"/>
</dbReference>
<dbReference type="Proteomes" id="UP000085678">
    <property type="component" value="Unplaced"/>
</dbReference>
<dbReference type="GO" id="GO:0005776">
    <property type="term" value="C:autophagosome"/>
    <property type="evidence" value="ECO:0007669"/>
    <property type="project" value="TreeGrafter"/>
</dbReference>
<organism evidence="2 3">
    <name type="scientific">Lingula anatina</name>
    <name type="common">Brachiopod</name>
    <name type="synonym">Lingula unguis</name>
    <dbReference type="NCBI Taxonomy" id="7574"/>
    <lineage>
        <taxon>Eukaryota</taxon>
        <taxon>Metazoa</taxon>
        <taxon>Spiralia</taxon>
        <taxon>Lophotrochozoa</taxon>
        <taxon>Brachiopoda</taxon>
        <taxon>Linguliformea</taxon>
        <taxon>Lingulata</taxon>
        <taxon>Lingulida</taxon>
        <taxon>Linguloidea</taxon>
        <taxon>Lingulidae</taxon>
        <taxon>Lingula</taxon>
    </lineage>
</organism>
<dbReference type="KEGG" id="lak:106181941"/>
<keyword evidence="2" id="KW-1185">Reference proteome</keyword>
<evidence type="ECO:0000313" key="2">
    <source>
        <dbReference type="Proteomes" id="UP000085678"/>
    </source>
</evidence>
<sequence>MTAAASEIKNSMGYGLAWSYYYGYLKLILPGLADRVKTSTFWDASNQRIAPKLFILLPTSCFAHPTLTDGDSAVQPGAHLREFKANRSGNPQRVYRNFVYKVTSEDGQDYYCVAEYATPLLTLFEMEEDTLADLSKEEKLKQRAIFKSTLLDILTRPGVKECQDACVLLDVDDAPNSATSLSQLLLQAIQRELEN</sequence>
<dbReference type="GO" id="GO:0000045">
    <property type="term" value="P:autophagosome assembly"/>
    <property type="evidence" value="ECO:0007669"/>
    <property type="project" value="TreeGrafter"/>
</dbReference>
<dbReference type="STRING" id="7574.A0A1S3KHL2"/>
<dbReference type="Gene3D" id="3.40.50.12100">
    <property type="entry name" value="Stimulator of interferon genes protein"/>
    <property type="match status" value="1"/>
</dbReference>
<dbReference type="OrthoDB" id="6114591at2759"/>
<dbReference type="InterPro" id="IPR055432">
    <property type="entry name" value="STING_LBD"/>
</dbReference>
<proteinExistence type="predicted"/>
<dbReference type="InParanoid" id="A0A1S3KHL2"/>
<dbReference type="Pfam" id="PF15009">
    <property type="entry name" value="STING_LBD"/>
    <property type="match status" value="1"/>
</dbReference>
<evidence type="ECO:0000259" key="1">
    <source>
        <dbReference type="Pfam" id="PF15009"/>
    </source>
</evidence>
<evidence type="ECO:0000313" key="3">
    <source>
        <dbReference type="RefSeq" id="XP_013421964.1"/>
    </source>
</evidence>
<dbReference type="GO" id="GO:0035438">
    <property type="term" value="F:cyclic-di-GMP binding"/>
    <property type="evidence" value="ECO:0007669"/>
    <property type="project" value="TreeGrafter"/>
</dbReference>
<feature type="domain" description="STING ligand-binding" evidence="1">
    <location>
        <begin position="13"/>
        <end position="191"/>
    </location>
</feature>
<dbReference type="GO" id="GO:0005789">
    <property type="term" value="C:endoplasmic reticulum membrane"/>
    <property type="evidence" value="ECO:0007669"/>
    <property type="project" value="TreeGrafter"/>
</dbReference>
<accession>A0A1S3KHL2</accession>
<dbReference type="GO" id="GO:0061709">
    <property type="term" value="P:reticulophagy"/>
    <property type="evidence" value="ECO:0007669"/>
    <property type="project" value="TreeGrafter"/>
</dbReference>
<dbReference type="FunCoup" id="A0A1S3KHL2">
    <property type="interactions" value="322"/>
</dbReference>
<dbReference type="InterPro" id="IPR029158">
    <property type="entry name" value="STING"/>
</dbReference>